<organism evidence="1 2">
    <name type="scientific">Lithospermum erythrorhizon</name>
    <name type="common">Purple gromwell</name>
    <name type="synonym">Lithospermum officinale var. erythrorhizon</name>
    <dbReference type="NCBI Taxonomy" id="34254"/>
    <lineage>
        <taxon>Eukaryota</taxon>
        <taxon>Viridiplantae</taxon>
        <taxon>Streptophyta</taxon>
        <taxon>Embryophyta</taxon>
        <taxon>Tracheophyta</taxon>
        <taxon>Spermatophyta</taxon>
        <taxon>Magnoliopsida</taxon>
        <taxon>eudicotyledons</taxon>
        <taxon>Gunneridae</taxon>
        <taxon>Pentapetalae</taxon>
        <taxon>asterids</taxon>
        <taxon>lamiids</taxon>
        <taxon>Boraginales</taxon>
        <taxon>Boraginaceae</taxon>
        <taxon>Boraginoideae</taxon>
        <taxon>Lithospermeae</taxon>
        <taxon>Lithospermum</taxon>
    </lineage>
</organism>
<reference evidence="1 2" key="1">
    <citation type="submission" date="2024-01" db="EMBL/GenBank/DDBJ databases">
        <title>The complete chloroplast genome sequence of Lithospermum erythrorhizon: insights into the phylogenetic relationship among Boraginaceae species and the maternal lineages of purple gromwells.</title>
        <authorList>
            <person name="Okada T."/>
            <person name="Watanabe K."/>
        </authorList>
    </citation>
    <scope>NUCLEOTIDE SEQUENCE [LARGE SCALE GENOMIC DNA]</scope>
</reference>
<evidence type="ECO:0000313" key="1">
    <source>
        <dbReference type="EMBL" id="GAA0162397.1"/>
    </source>
</evidence>
<dbReference type="EMBL" id="BAABME010004443">
    <property type="protein sequence ID" value="GAA0162397.1"/>
    <property type="molecule type" value="Genomic_DNA"/>
</dbReference>
<keyword evidence="2" id="KW-1185">Reference proteome</keyword>
<protein>
    <recommendedName>
        <fullName evidence="3">Chromo domain-containing protein</fullName>
    </recommendedName>
</protein>
<accession>A0AAV3QE80</accession>
<comment type="caution">
    <text evidence="1">The sequence shown here is derived from an EMBL/GenBank/DDBJ whole genome shotgun (WGS) entry which is preliminary data.</text>
</comment>
<evidence type="ECO:0000313" key="2">
    <source>
        <dbReference type="Proteomes" id="UP001454036"/>
    </source>
</evidence>
<dbReference type="Proteomes" id="UP001454036">
    <property type="component" value="Unassembled WGS sequence"/>
</dbReference>
<dbReference type="AlphaFoldDB" id="A0AAV3QE80"/>
<evidence type="ECO:0008006" key="3">
    <source>
        <dbReference type="Google" id="ProtNLM"/>
    </source>
</evidence>
<gene>
    <name evidence="1" type="ORF">LIER_18500</name>
</gene>
<sequence>MEIGSTSTKTEGPRDQNVCTLRIMEGRPHEEVQSVPFDEKEPAKVFRIGTTLGAEHEAMLIWVIKEYQDISTWEPKHMLGVDSQCPHSGGGKGEAAGVLCQPSNERGREQLSLDGEAPLCLDCGHLEAKAFYEAHLVEVVMDQPLRQILENPSWSRWIVKWVIELNEFDPRYKLQRRRAEIDLPVKDAQDHVRRSDACQRHVNIPHQPPDEMIRMLCIVPLYQWGIDIVRDLPRTLGAKRRIVGLVTYELETLEGLQVLRSWNACHLTKYHL</sequence>
<proteinExistence type="predicted"/>
<name>A0AAV3QE80_LITER</name>